<comment type="caution">
    <text evidence="2">The sequence shown here is derived from an EMBL/GenBank/DDBJ whole genome shotgun (WGS) entry which is preliminary data.</text>
</comment>
<name>A0A498BXC1_9MICO</name>
<sequence>MRALWQASIWARGAISPDEWKYRNLKRVWLPIYDLIAIFCGVQAVSNGSPLLNVLFSASLVDALGTAMAVVATVCLLGVAFPALWRFEIAGKVVLVGLISAYVTTILLLSESAGSNLFVVGMLTFGLPLAFFRLNLLGEEVKERRVIVA</sequence>
<feature type="transmembrane region" description="Helical" evidence="1">
    <location>
        <begin position="116"/>
        <end position="136"/>
    </location>
</feature>
<gene>
    <name evidence="2" type="ORF">C7474_2201</name>
</gene>
<dbReference type="EMBL" id="RCDB01000003">
    <property type="protein sequence ID" value="RLK47609.1"/>
    <property type="molecule type" value="Genomic_DNA"/>
</dbReference>
<reference evidence="2 3" key="1">
    <citation type="journal article" date="2015" name="Stand. Genomic Sci.">
        <title>Genomic Encyclopedia of Bacterial and Archaeal Type Strains, Phase III: the genomes of soil and plant-associated and newly described type strains.</title>
        <authorList>
            <person name="Whitman W.B."/>
            <person name="Woyke T."/>
            <person name="Klenk H.P."/>
            <person name="Zhou Y."/>
            <person name="Lilburn T.G."/>
            <person name="Beck B.J."/>
            <person name="De Vos P."/>
            <person name="Vandamme P."/>
            <person name="Eisen J.A."/>
            <person name="Garrity G."/>
            <person name="Hugenholtz P."/>
            <person name="Kyrpides N.C."/>
        </authorList>
    </citation>
    <scope>NUCLEOTIDE SEQUENCE [LARGE SCALE GENOMIC DNA]</scope>
    <source>
        <strain evidence="2 3">S2T63</strain>
    </source>
</reference>
<feature type="transmembrane region" description="Helical" evidence="1">
    <location>
        <begin position="93"/>
        <end position="110"/>
    </location>
</feature>
<dbReference type="RefSeq" id="WP_121059924.1">
    <property type="nucleotide sequence ID" value="NZ_RCDB01000003.1"/>
</dbReference>
<keyword evidence="3" id="KW-1185">Reference proteome</keyword>
<feature type="transmembrane region" description="Helical" evidence="1">
    <location>
        <begin position="28"/>
        <end position="46"/>
    </location>
</feature>
<keyword evidence="1" id="KW-0812">Transmembrane</keyword>
<protein>
    <submittedName>
        <fullName evidence="2">Uncharacterized protein</fullName>
    </submittedName>
</protein>
<dbReference type="OrthoDB" id="5071369at2"/>
<evidence type="ECO:0000313" key="2">
    <source>
        <dbReference type="EMBL" id="RLK47609.1"/>
    </source>
</evidence>
<feature type="transmembrane region" description="Helical" evidence="1">
    <location>
        <begin position="58"/>
        <end position="81"/>
    </location>
</feature>
<evidence type="ECO:0000256" key="1">
    <source>
        <dbReference type="SAM" id="Phobius"/>
    </source>
</evidence>
<keyword evidence="1" id="KW-0472">Membrane</keyword>
<dbReference type="AlphaFoldDB" id="A0A498BXC1"/>
<organism evidence="2 3">
    <name type="scientific">Microbacterium telephonicum</name>
    <dbReference type="NCBI Taxonomy" id="1714841"/>
    <lineage>
        <taxon>Bacteria</taxon>
        <taxon>Bacillati</taxon>
        <taxon>Actinomycetota</taxon>
        <taxon>Actinomycetes</taxon>
        <taxon>Micrococcales</taxon>
        <taxon>Microbacteriaceae</taxon>
        <taxon>Microbacterium</taxon>
    </lineage>
</organism>
<evidence type="ECO:0000313" key="3">
    <source>
        <dbReference type="Proteomes" id="UP000273158"/>
    </source>
</evidence>
<dbReference type="Proteomes" id="UP000273158">
    <property type="component" value="Unassembled WGS sequence"/>
</dbReference>
<accession>A0A498BXC1</accession>
<keyword evidence="1" id="KW-1133">Transmembrane helix</keyword>
<proteinExistence type="predicted"/>